<keyword evidence="3" id="KW-1003">Cell membrane</keyword>
<comment type="similarity">
    <text evidence="2">Belongs to the EccB family.</text>
</comment>
<dbReference type="InterPro" id="IPR042485">
    <property type="entry name" value="T7SS_EccB_R3"/>
</dbReference>
<protein>
    <submittedName>
        <fullName evidence="11">Type VII secretion protein EccB</fullName>
    </submittedName>
</protein>
<comment type="subcellular location">
    <subcellularLocation>
        <location evidence="1">Cell membrane</location>
        <topology evidence="1">Single-pass membrane protein</topology>
    </subcellularLocation>
</comment>
<evidence type="ECO:0000256" key="9">
    <source>
        <dbReference type="ARBA" id="ARBA00023136"/>
    </source>
</evidence>
<dbReference type="InterPro" id="IPR007795">
    <property type="entry name" value="T7SS_EccB"/>
</dbReference>
<keyword evidence="4 10" id="KW-0812">Transmembrane</keyword>
<dbReference type="Pfam" id="PF05108">
    <property type="entry name" value="T7SS_ESX1_EccB"/>
    <property type="match status" value="1"/>
</dbReference>
<evidence type="ECO:0000256" key="10">
    <source>
        <dbReference type="SAM" id="Phobius"/>
    </source>
</evidence>
<name>A0ABT1LXE1_9MYCO</name>
<evidence type="ECO:0000313" key="11">
    <source>
        <dbReference type="EMBL" id="MCP9271569.1"/>
    </source>
</evidence>
<gene>
    <name evidence="11" type="primary">eccB</name>
    <name evidence="11" type="ORF">NM203_05170</name>
</gene>
<dbReference type="PANTHER" id="PTHR40765">
    <property type="entry name" value="ESX-2 SECRETION SYSTEM ATPASE ECCB2"/>
    <property type="match status" value="1"/>
</dbReference>
<keyword evidence="8 10" id="KW-1133">Transmembrane helix</keyword>
<evidence type="ECO:0000256" key="7">
    <source>
        <dbReference type="ARBA" id="ARBA00022840"/>
    </source>
</evidence>
<dbReference type="Gene3D" id="3.30.2390.20">
    <property type="entry name" value="Type VII secretion system EccB, repeat 1 domain"/>
    <property type="match status" value="1"/>
</dbReference>
<dbReference type="NCBIfam" id="TIGR03919">
    <property type="entry name" value="T7SS_EccB"/>
    <property type="match status" value="1"/>
</dbReference>
<keyword evidence="6" id="KW-0378">Hydrolase</keyword>
<dbReference type="PANTHER" id="PTHR40765:SF2">
    <property type="entry name" value="ESX-2 SECRETION SYSTEM ATPASE ECCB2"/>
    <property type="match status" value="1"/>
</dbReference>
<keyword evidence="5" id="KW-0547">Nucleotide-binding</keyword>
<dbReference type="InterPro" id="IPR044857">
    <property type="entry name" value="T7SS_EccB_R1"/>
</dbReference>
<keyword evidence="7" id="KW-0067">ATP-binding</keyword>
<proteinExistence type="inferred from homology"/>
<sequence length="500" mass="51464">MPAPVTTRAQVNGYRFVLRRLEHALIRGDSRLIHDPMRGQIRALIVGLVVSVLIAGAAGVLAFFKPTPNMGDAQILLSKSSGALYVRIGDTVHPALNLASARLIAGENAAPKEVDDKFLNAVRRGPAVGAVGAPASIAAGDDMSESSWSVCDTTRTPTTAETAGARSIETAVLANSPDLSAGIRAAAPQEMILARSGADVFLLFDGVRAQIDVADPALSGALHLGGNAIRDVSPSLLNAFPAVAPIVPIVVERTGEPTPYLDPQYRVGAILRTSDSRGDTMYVVLPDGLQPVSATTADIIRYGNPALSAPQIVSPAVTSAAPIVRRLAVDHYPAAAPQIVAADPDRVVCLAWQRSNGAAQATTRLLVGHRLPLPPDAAPVTLATADGSGPGLDGVYLRPGTGEYVRATGVEPGSRATGQLFYVSDTGLRFHVKDLETGAALGATAVKGSDGQPDTPQLAPWPVLALLPPGPQLSQESALVAHDGMAADPAGQPVLPSGGG</sequence>
<dbReference type="Proteomes" id="UP001651690">
    <property type="component" value="Unassembled WGS sequence"/>
</dbReference>
<evidence type="ECO:0000256" key="4">
    <source>
        <dbReference type="ARBA" id="ARBA00022692"/>
    </source>
</evidence>
<evidence type="ECO:0000256" key="6">
    <source>
        <dbReference type="ARBA" id="ARBA00022801"/>
    </source>
</evidence>
<evidence type="ECO:0000256" key="1">
    <source>
        <dbReference type="ARBA" id="ARBA00004162"/>
    </source>
</evidence>
<evidence type="ECO:0000256" key="8">
    <source>
        <dbReference type="ARBA" id="ARBA00022989"/>
    </source>
</evidence>
<keyword evidence="12" id="KW-1185">Reference proteome</keyword>
<keyword evidence="9 10" id="KW-0472">Membrane</keyword>
<dbReference type="RefSeq" id="WP_255058629.1">
    <property type="nucleotide sequence ID" value="NZ_JANDBD010000002.1"/>
</dbReference>
<evidence type="ECO:0000256" key="5">
    <source>
        <dbReference type="ARBA" id="ARBA00022741"/>
    </source>
</evidence>
<evidence type="ECO:0000313" key="12">
    <source>
        <dbReference type="Proteomes" id="UP001651690"/>
    </source>
</evidence>
<evidence type="ECO:0000256" key="2">
    <source>
        <dbReference type="ARBA" id="ARBA00008149"/>
    </source>
</evidence>
<accession>A0ABT1LXE1</accession>
<reference evidence="11 12" key="1">
    <citation type="submission" date="2022-06" db="EMBL/GenBank/DDBJ databases">
        <title>Mycolicibacterium sp. CAU 1645 isolated from seawater.</title>
        <authorList>
            <person name="Kim W."/>
        </authorList>
    </citation>
    <scope>NUCLEOTIDE SEQUENCE [LARGE SCALE GENOMIC DNA]</scope>
    <source>
        <strain evidence="11 12">CAU 1645</strain>
    </source>
</reference>
<feature type="transmembrane region" description="Helical" evidence="10">
    <location>
        <begin position="41"/>
        <end position="64"/>
    </location>
</feature>
<dbReference type="Gene3D" id="2.40.50.910">
    <property type="entry name" value="Type VII secretion system EccB, repeat 3 domain"/>
    <property type="match status" value="1"/>
</dbReference>
<evidence type="ECO:0000256" key="3">
    <source>
        <dbReference type="ARBA" id="ARBA00022475"/>
    </source>
</evidence>
<comment type="caution">
    <text evidence="11">The sequence shown here is derived from an EMBL/GenBank/DDBJ whole genome shotgun (WGS) entry which is preliminary data.</text>
</comment>
<dbReference type="EMBL" id="JANDBD010000002">
    <property type="protein sequence ID" value="MCP9271569.1"/>
    <property type="molecule type" value="Genomic_DNA"/>
</dbReference>
<organism evidence="11 12">
    <name type="scientific">Mycolicibacterium arenosum</name>
    <dbReference type="NCBI Taxonomy" id="2952157"/>
    <lineage>
        <taxon>Bacteria</taxon>
        <taxon>Bacillati</taxon>
        <taxon>Actinomycetota</taxon>
        <taxon>Actinomycetes</taxon>
        <taxon>Mycobacteriales</taxon>
        <taxon>Mycobacteriaceae</taxon>
        <taxon>Mycolicibacterium</taxon>
    </lineage>
</organism>